<protein>
    <submittedName>
        <fullName evidence="1">ABC transporter substrate-binding protein</fullName>
    </submittedName>
</protein>
<gene>
    <name evidence="1" type="ORF">CLH61_02605</name>
</gene>
<dbReference type="Gene3D" id="3.40.50.2300">
    <property type="match status" value="1"/>
</dbReference>
<dbReference type="PANTHER" id="PTHR35271">
    <property type="entry name" value="ABC TRANSPORTER, SUBSTRATE-BINDING LIPOPROTEIN-RELATED"/>
    <property type="match status" value="1"/>
</dbReference>
<keyword evidence="2" id="KW-1185">Reference proteome</keyword>
<reference evidence="1 2" key="1">
    <citation type="submission" date="2017-09" db="EMBL/GenBank/DDBJ databases">
        <title>The draft genome sequences of Marinobacter sp. PWS21.</title>
        <authorList>
            <person name="Cao J."/>
        </authorList>
    </citation>
    <scope>NUCLEOTIDE SEQUENCE [LARGE SCALE GENOMIC DNA]</scope>
    <source>
        <strain evidence="1 2">PWS21</strain>
    </source>
</reference>
<dbReference type="PANTHER" id="PTHR35271:SF1">
    <property type="entry name" value="ABC TRANSPORTER, SUBSTRATE-BINDING LIPOPROTEIN"/>
    <property type="match status" value="1"/>
</dbReference>
<dbReference type="AlphaFoldDB" id="A0A2G1UQT9"/>
<dbReference type="RefSeq" id="WP_099613125.1">
    <property type="nucleotide sequence ID" value="NZ_KZ319367.1"/>
</dbReference>
<evidence type="ECO:0000313" key="2">
    <source>
        <dbReference type="Proteomes" id="UP000231409"/>
    </source>
</evidence>
<dbReference type="EMBL" id="NTFH01000003">
    <property type="protein sequence ID" value="PHQ16874.1"/>
    <property type="molecule type" value="Genomic_DNA"/>
</dbReference>
<sequence length="290" mass="31822">MMENTLFLAGTGNPAVDQRVSDLLEKALSGTDATDNRPELTVLPFREDQARKAPSVPVVALGPEAVTRVLQESPESPILALLVNEGFYSALNAPSERISALFYDPPLARQALLGKTILPHATRIAVLARPENALRYDNQLAPLRDAGLEAQVFVVSSDDRLIPTLVRALGYGDFLLALPDDRIYNPRTIKHILLTAYRRSRIVIGPRQAYVKAGALASTYTPLTTLVREAAGYIRTHREKGAFPPAAYPLGYAIEVNRQVARSLNILLGDDQALEQQLQDNIRQLQEVAP</sequence>
<dbReference type="Proteomes" id="UP000231409">
    <property type="component" value="Unassembled WGS sequence"/>
</dbReference>
<organism evidence="1 2">
    <name type="scientific">Marinobacter profundi</name>
    <dbReference type="NCBI Taxonomy" id="2666256"/>
    <lineage>
        <taxon>Bacteria</taxon>
        <taxon>Pseudomonadati</taxon>
        <taxon>Pseudomonadota</taxon>
        <taxon>Gammaproteobacteria</taxon>
        <taxon>Pseudomonadales</taxon>
        <taxon>Marinobacteraceae</taxon>
        <taxon>Marinobacter</taxon>
    </lineage>
</organism>
<proteinExistence type="predicted"/>
<name>A0A2G1UQT9_9GAMM</name>
<comment type="caution">
    <text evidence="1">The sequence shown here is derived from an EMBL/GenBank/DDBJ whole genome shotgun (WGS) entry which is preliminary data.</text>
</comment>
<dbReference type="InterPro" id="IPR007487">
    <property type="entry name" value="ABC_transpt-TYRBP-like"/>
</dbReference>
<accession>A0A2G1UQT9</accession>
<evidence type="ECO:0000313" key="1">
    <source>
        <dbReference type="EMBL" id="PHQ16874.1"/>
    </source>
</evidence>